<dbReference type="Proteomes" id="UP000225358">
    <property type="component" value="Segment"/>
</dbReference>
<proteinExistence type="predicted"/>
<reference evidence="1" key="1">
    <citation type="submission" date="2017-02" db="EMBL/GenBank/DDBJ databases">
        <title>Complete genome sequence of two Escherichia coli phages, vB_EcoM_ ESCO5 and vB_EcoM_ESCO13, which are related to phAPEC8.</title>
        <authorList>
            <person name="Trotereau A."/>
            <person name="Gonnet M."/>
            <person name="Viardot A."/>
            <person name="Lalmanach A.-C."/>
            <person name="Guabiraba R."/>
            <person name="Chanteloup N."/>
            <person name="Schouler C."/>
        </authorList>
    </citation>
    <scope>NUCLEOTIDE SEQUENCE [LARGE SCALE GENOMIC DNA]</scope>
</reference>
<accession>A0A1D7XFK7</accession>
<protein>
    <submittedName>
        <fullName evidence="1">Uncharacterized protein</fullName>
    </submittedName>
</protein>
<evidence type="ECO:0000313" key="2">
    <source>
        <dbReference type="Proteomes" id="UP000225358"/>
    </source>
</evidence>
<sequence length="201" mass="23168">MQHSVVVNMPNSGDKSFGVPAKKVWKAHFHLTLSNVSSEELMKAAKIIGAKCTTIDLHRDTKSQRDRMLTKYQSDLDTTLMLQCVEKLENAGFNVVRYKLERMFKHVACVLFMDLSKENYGEVHIKTSASDPEVETNFFRISSNAEEIDYRFYNARLYSAEDKLRFNEAYDMLLNSGIQIKGYHIEQVVVDSNLNLDAWWA</sequence>
<organism evidence="1 2">
    <name type="scientific">Escherichia phage ESCO13</name>
    <dbReference type="NCBI Taxonomy" id="1881104"/>
    <lineage>
        <taxon>Viruses</taxon>
        <taxon>Duplodnaviria</taxon>
        <taxon>Heunggongvirae</taxon>
        <taxon>Uroviricota</taxon>
        <taxon>Caudoviricetes</taxon>
        <taxon>Stephanstirmvirinae</taxon>
        <taxon>Phapecoctavirus</taxon>
        <taxon>Phapecoctavirus ESCO13</taxon>
    </lineage>
</organism>
<dbReference type="EMBL" id="KX552041">
    <property type="protein sequence ID" value="AOQ27339.1"/>
    <property type="molecule type" value="Genomic_DNA"/>
</dbReference>
<keyword evidence="2" id="KW-1185">Reference proteome</keyword>
<evidence type="ECO:0000313" key="1">
    <source>
        <dbReference type="EMBL" id="AOQ27339.1"/>
    </source>
</evidence>
<gene>
    <name evidence="1" type="ORF">ESCO13_00228</name>
</gene>
<name>A0A1D7XFK7_9CAUD</name>